<evidence type="ECO:0000256" key="5">
    <source>
        <dbReference type="ARBA" id="ARBA00048542"/>
    </source>
</evidence>
<evidence type="ECO:0000256" key="2">
    <source>
        <dbReference type="ARBA" id="ARBA00022643"/>
    </source>
</evidence>
<evidence type="ECO:0000259" key="7">
    <source>
        <dbReference type="Pfam" id="PF02525"/>
    </source>
</evidence>
<dbReference type="InterPro" id="IPR023048">
    <property type="entry name" value="NADH:quinone_OxRdtase_FMN_depd"/>
</dbReference>
<dbReference type="GO" id="GO:0016652">
    <property type="term" value="F:oxidoreductase activity, acting on NAD(P)H as acceptor"/>
    <property type="evidence" value="ECO:0007669"/>
    <property type="project" value="UniProtKB-UniRule"/>
</dbReference>
<feature type="binding site" evidence="6">
    <location>
        <position position="13"/>
    </location>
    <ligand>
        <name>FMN</name>
        <dbReference type="ChEBI" id="CHEBI:58210"/>
    </ligand>
</feature>
<dbReference type="AlphaFoldDB" id="A0A8J3CMU0"/>
<dbReference type="Gene3D" id="3.40.50.360">
    <property type="match status" value="1"/>
</dbReference>
<dbReference type="EMBL" id="BMZH01000001">
    <property type="protein sequence ID" value="GHA81289.1"/>
    <property type="molecule type" value="Genomic_DNA"/>
</dbReference>
<dbReference type="SUPFAM" id="SSF52218">
    <property type="entry name" value="Flavoproteins"/>
    <property type="match status" value="1"/>
</dbReference>
<comment type="catalytic activity">
    <reaction evidence="5">
        <text>N,N-dimethyl-1,4-phenylenediamine + anthranilate + 2 NAD(+) = 2-(4-dimethylaminophenyl)diazenylbenzoate + 2 NADH + 2 H(+)</text>
        <dbReference type="Rhea" id="RHEA:55872"/>
        <dbReference type="ChEBI" id="CHEBI:15378"/>
        <dbReference type="ChEBI" id="CHEBI:15783"/>
        <dbReference type="ChEBI" id="CHEBI:16567"/>
        <dbReference type="ChEBI" id="CHEBI:57540"/>
        <dbReference type="ChEBI" id="CHEBI:57945"/>
        <dbReference type="ChEBI" id="CHEBI:71579"/>
        <dbReference type="EC" id="1.7.1.17"/>
    </reaction>
    <physiologicalReaction direction="right-to-left" evidence="5">
        <dbReference type="Rhea" id="RHEA:55874"/>
    </physiologicalReaction>
</comment>
<gene>
    <name evidence="6 8" type="primary">azoR</name>
    <name evidence="8" type="ORF">GCM10009069_00310</name>
</gene>
<keyword evidence="3 6" id="KW-0560">Oxidoreductase</keyword>
<protein>
    <recommendedName>
        <fullName evidence="6">FMN dependent NADH:quinone oxidoreductase</fullName>
        <ecNumber evidence="6">1.6.5.-</ecNumber>
    </recommendedName>
    <alternativeName>
        <fullName evidence="6">Azo-dye reductase</fullName>
    </alternativeName>
    <alternativeName>
        <fullName evidence="6">FMN-dependent NADH-azo compound oxidoreductase</fullName>
    </alternativeName>
    <alternativeName>
        <fullName evidence="6">FMN-dependent NADH-azoreductase</fullName>
        <ecNumber evidence="6">1.7.1.17</ecNumber>
    </alternativeName>
</protein>
<dbReference type="InterPro" id="IPR029039">
    <property type="entry name" value="Flavoprotein-like_sf"/>
</dbReference>
<name>A0A8J3CMU0_9PROT</name>
<dbReference type="EC" id="1.6.5.-" evidence="6"/>
<evidence type="ECO:0000256" key="1">
    <source>
        <dbReference type="ARBA" id="ARBA00022630"/>
    </source>
</evidence>
<dbReference type="Pfam" id="PF02525">
    <property type="entry name" value="Flavodoxin_2"/>
    <property type="match status" value="1"/>
</dbReference>
<dbReference type="EC" id="1.7.1.17" evidence="6"/>
<dbReference type="GO" id="GO:0016655">
    <property type="term" value="F:oxidoreductase activity, acting on NAD(P)H, quinone or similar compound as acceptor"/>
    <property type="evidence" value="ECO:0007669"/>
    <property type="project" value="InterPro"/>
</dbReference>
<evidence type="ECO:0000256" key="6">
    <source>
        <dbReference type="HAMAP-Rule" id="MF_01216"/>
    </source>
</evidence>
<dbReference type="PANTHER" id="PTHR43741:SF2">
    <property type="entry name" value="FMN-DEPENDENT NADH:QUINONE OXIDOREDUCTASE"/>
    <property type="match status" value="1"/>
</dbReference>
<keyword evidence="1 6" id="KW-0285">Flavoprotein</keyword>
<evidence type="ECO:0000313" key="8">
    <source>
        <dbReference type="EMBL" id="GHA81289.1"/>
    </source>
</evidence>
<comment type="subunit">
    <text evidence="6">Homodimer.</text>
</comment>
<keyword evidence="2 6" id="KW-0288">FMN</keyword>
<comment type="caution">
    <text evidence="8">The sequence shown here is derived from an EMBL/GenBank/DDBJ whole genome shotgun (WGS) entry which is preliminary data.</text>
</comment>
<comment type="cofactor">
    <cofactor evidence="6">
        <name>FMN</name>
        <dbReference type="ChEBI" id="CHEBI:58210"/>
    </cofactor>
    <text evidence="6">Binds 1 FMN per subunit.</text>
</comment>
<feature type="binding site" evidence="6">
    <location>
        <begin position="19"/>
        <end position="21"/>
    </location>
    <ligand>
        <name>FMN</name>
        <dbReference type="ChEBI" id="CHEBI:58210"/>
    </ligand>
</feature>
<keyword evidence="9" id="KW-1185">Reference proteome</keyword>
<dbReference type="RefSeq" id="WP_189494142.1">
    <property type="nucleotide sequence ID" value="NZ_BMZH01000001.1"/>
</dbReference>
<keyword evidence="4 6" id="KW-0520">NAD</keyword>
<dbReference type="HAMAP" id="MF_01216">
    <property type="entry name" value="Azoreductase_type1"/>
    <property type="match status" value="1"/>
</dbReference>
<comment type="function">
    <text evidence="6">Also exhibits azoreductase activity. Catalyzes the reductive cleavage of the azo bond in aromatic azo compounds to the corresponding amines.</text>
</comment>
<reference evidence="8" key="1">
    <citation type="journal article" date="2014" name="Int. J. Syst. Evol. Microbiol.">
        <title>Complete genome sequence of Corynebacterium casei LMG S-19264T (=DSM 44701T), isolated from a smear-ripened cheese.</title>
        <authorList>
            <consortium name="US DOE Joint Genome Institute (JGI-PGF)"/>
            <person name="Walter F."/>
            <person name="Albersmeier A."/>
            <person name="Kalinowski J."/>
            <person name="Ruckert C."/>
        </authorList>
    </citation>
    <scope>NUCLEOTIDE SEQUENCE</scope>
    <source>
        <strain evidence="8">KCTC 32513</strain>
    </source>
</reference>
<sequence>MPNPLNILRIDSSARRDGSVSRSLADLYIDSVAETRPVRVQTRDVSHALPVIQQDWIGATFTPEPNRTADHRAALARSDQLVEELEGSELIVISTPIYNFGIPASLKLWVDQVARAGRTFHYTENGPEGLLSGKRAVILVASGGTQVGSDIDFATPYLRHFLGFLGITDVQIIAADQLMANGPDKVEQTKQQIRTLAA</sequence>
<organism evidence="8 9">
    <name type="scientific">Algimonas arctica</name>
    <dbReference type="NCBI Taxonomy" id="1479486"/>
    <lineage>
        <taxon>Bacteria</taxon>
        <taxon>Pseudomonadati</taxon>
        <taxon>Pseudomonadota</taxon>
        <taxon>Alphaproteobacteria</taxon>
        <taxon>Maricaulales</taxon>
        <taxon>Robiginitomaculaceae</taxon>
        <taxon>Algimonas</taxon>
    </lineage>
</organism>
<dbReference type="Proteomes" id="UP000634004">
    <property type="component" value="Unassembled WGS sequence"/>
</dbReference>
<feature type="domain" description="Flavodoxin-like fold" evidence="7">
    <location>
        <begin position="6"/>
        <end position="193"/>
    </location>
</feature>
<dbReference type="PANTHER" id="PTHR43741">
    <property type="entry name" value="FMN-DEPENDENT NADH-AZOREDUCTASE 1"/>
    <property type="match status" value="1"/>
</dbReference>
<reference evidence="8" key="2">
    <citation type="submission" date="2020-09" db="EMBL/GenBank/DDBJ databases">
        <authorList>
            <person name="Sun Q."/>
            <person name="Kim S."/>
        </authorList>
    </citation>
    <scope>NUCLEOTIDE SEQUENCE</scope>
    <source>
        <strain evidence="8">KCTC 32513</strain>
    </source>
</reference>
<evidence type="ECO:0000256" key="4">
    <source>
        <dbReference type="ARBA" id="ARBA00023027"/>
    </source>
</evidence>
<dbReference type="GO" id="GO:0009055">
    <property type="term" value="F:electron transfer activity"/>
    <property type="evidence" value="ECO:0007669"/>
    <property type="project" value="UniProtKB-UniRule"/>
</dbReference>
<dbReference type="InterPro" id="IPR050104">
    <property type="entry name" value="FMN-dep_NADH:Q_OxRdtase_AzoR1"/>
</dbReference>
<comment type="similarity">
    <text evidence="6">Belongs to the azoreductase type 1 family.</text>
</comment>
<comment type="catalytic activity">
    <reaction evidence="6">
        <text>2 a quinone + NADH + H(+) = 2 a 1,4-benzosemiquinone + NAD(+)</text>
        <dbReference type="Rhea" id="RHEA:65952"/>
        <dbReference type="ChEBI" id="CHEBI:15378"/>
        <dbReference type="ChEBI" id="CHEBI:57540"/>
        <dbReference type="ChEBI" id="CHEBI:57945"/>
        <dbReference type="ChEBI" id="CHEBI:132124"/>
        <dbReference type="ChEBI" id="CHEBI:134225"/>
    </reaction>
</comment>
<dbReference type="GO" id="GO:0010181">
    <property type="term" value="F:FMN binding"/>
    <property type="evidence" value="ECO:0007669"/>
    <property type="project" value="UniProtKB-UniRule"/>
</dbReference>
<comment type="function">
    <text evidence="6">Quinone reductase that provides resistance to thiol-specific stress caused by electrophilic quinones.</text>
</comment>
<evidence type="ECO:0000313" key="9">
    <source>
        <dbReference type="Proteomes" id="UP000634004"/>
    </source>
</evidence>
<accession>A0A8J3CMU0</accession>
<proteinExistence type="inferred from homology"/>
<dbReference type="InterPro" id="IPR003680">
    <property type="entry name" value="Flavodoxin_fold"/>
</dbReference>
<evidence type="ECO:0000256" key="3">
    <source>
        <dbReference type="ARBA" id="ARBA00023002"/>
    </source>
</evidence>
<comment type="caution">
    <text evidence="6">Lacks conserved residue(s) required for the propagation of feature annotation.</text>
</comment>